<evidence type="ECO:0000313" key="2">
    <source>
        <dbReference type="WBParaSite" id="maker-PairedContig_1462-snap-gene-1.20-mRNA-1"/>
    </source>
</evidence>
<feature type="region of interest" description="Disordered" evidence="1">
    <location>
        <begin position="457"/>
        <end position="477"/>
    </location>
</feature>
<dbReference type="InterPro" id="IPR029717">
    <property type="entry name" value="FAM193"/>
</dbReference>
<feature type="region of interest" description="Disordered" evidence="1">
    <location>
        <begin position="1246"/>
        <end position="1317"/>
    </location>
</feature>
<feature type="compositionally biased region" description="Basic and acidic residues" evidence="1">
    <location>
        <begin position="1211"/>
        <end position="1221"/>
    </location>
</feature>
<feature type="region of interest" description="Disordered" evidence="1">
    <location>
        <begin position="542"/>
        <end position="563"/>
    </location>
</feature>
<reference evidence="2" key="1">
    <citation type="submission" date="2016-11" db="UniProtKB">
        <authorList>
            <consortium name="WormBaseParasite"/>
        </authorList>
    </citation>
    <scope>IDENTIFICATION</scope>
    <source>
        <strain evidence="2">pt0022</strain>
    </source>
</reference>
<evidence type="ECO:0000256" key="1">
    <source>
        <dbReference type="SAM" id="MobiDB-lite"/>
    </source>
</evidence>
<feature type="region of interest" description="Disordered" evidence="1">
    <location>
        <begin position="666"/>
        <end position="688"/>
    </location>
</feature>
<feature type="compositionally biased region" description="Polar residues" evidence="1">
    <location>
        <begin position="675"/>
        <end position="687"/>
    </location>
</feature>
<dbReference type="GO" id="GO:0005737">
    <property type="term" value="C:cytoplasm"/>
    <property type="evidence" value="ECO:0007669"/>
    <property type="project" value="TreeGrafter"/>
</dbReference>
<feature type="compositionally biased region" description="Basic and acidic residues" evidence="1">
    <location>
        <begin position="457"/>
        <end position="470"/>
    </location>
</feature>
<feature type="region of interest" description="Disordered" evidence="1">
    <location>
        <begin position="1052"/>
        <end position="1104"/>
    </location>
</feature>
<feature type="region of interest" description="Disordered" evidence="1">
    <location>
        <begin position="1198"/>
        <end position="1221"/>
    </location>
</feature>
<dbReference type="PANTHER" id="PTHR15109:SF3">
    <property type="entry name" value="PROTEIN FAM193B"/>
    <property type="match status" value="1"/>
</dbReference>
<dbReference type="GO" id="GO:0005634">
    <property type="term" value="C:nucleus"/>
    <property type="evidence" value="ECO:0007669"/>
    <property type="project" value="TreeGrafter"/>
</dbReference>
<feature type="region of interest" description="Disordered" evidence="1">
    <location>
        <begin position="1860"/>
        <end position="1880"/>
    </location>
</feature>
<feature type="compositionally biased region" description="Acidic residues" evidence="1">
    <location>
        <begin position="1053"/>
        <end position="1075"/>
    </location>
</feature>
<dbReference type="WBParaSite" id="maker-PairedContig_1462-snap-gene-1.20-mRNA-1">
    <property type="protein sequence ID" value="maker-PairedContig_1462-snap-gene-1.20-mRNA-1"/>
    <property type="gene ID" value="maker-PairedContig_1462-snap-gene-1.20"/>
</dbReference>
<feature type="compositionally biased region" description="Basic and acidic residues" evidence="1">
    <location>
        <begin position="1256"/>
        <end position="1282"/>
    </location>
</feature>
<feature type="compositionally biased region" description="Basic residues" evidence="1">
    <location>
        <begin position="1283"/>
        <end position="1296"/>
    </location>
</feature>
<name>A0A1I8ECT9_WUCBA</name>
<organism evidence="2">
    <name type="scientific">Wuchereria bancrofti</name>
    <dbReference type="NCBI Taxonomy" id="6293"/>
    <lineage>
        <taxon>Eukaryota</taxon>
        <taxon>Metazoa</taxon>
        <taxon>Ecdysozoa</taxon>
        <taxon>Nematoda</taxon>
        <taxon>Chromadorea</taxon>
        <taxon>Rhabditida</taxon>
        <taxon>Spirurina</taxon>
        <taxon>Spiruromorpha</taxon>
        <taxon>Filarioidea</taxon>
        <taxon>Onchocercidae</taxon>
        <taxon>Wuchereria</taxon>
    </lineage>
</organism>
<dbReference type="STRING" id="6293.A0A1I8ECT9"/>
<feature type="region of interest" description="Disordered" evidence="1">
    <location>
        <begin position="588"/>
        <end position="623"/>
    </location>
</feature>
<sequence>MENEKGHAEELEAALLNNDKARPVSVGHADADLSVYDHCKCQNCVRRQLVSEERRKEVEVLQRCWHDLRQNIRQMFRDGLNANMTSSKGKRFDVDKIKRNVTILAEKDPHQLYKRLESIGHECVLNLKSDNLWQILVAPQVVPSLIQVPAVLWSSSLRFILFKGSSRVNNVIKWVLTPRLQLYEAGANEEQMELERAKLFIKTLLDRFSCQQETARNMSQLLAVLNEDYLSQFGISWKIVIHHIFDRVIYQDDLLLNYLPSLENVLKCKLIVHDDENEEDRRQRACTESSNADIPQGALELAQSFRVFHKLMVTSREIFKKASANIVLYTEQQKVINYIKRKAKDELLKEDLGFFKSQWKMIRNCTLRKGQYYQWHADLTAFGDLTDLIDDECCSDSEVDDINVSGRLHELIEEGPANSMKMAKCCLVCDVRDALSDIALVTNVEFRILSLVPVSDCSEKGDERDSDSKKPQRKKSFLPSIKRLSNHNLRFQTAKALFTVHDHHSKKETAWGDWQVPYNYTDDIDYLDHCICEKKNMHGERDSLNNQTGEEEHAADFSDSSGLSNSEKYQEIVKEVFELMAKRHRIESPSNCESENNDVRKTSPVIGNEKTSMIGSPGKHGVRSSFLMKKSSLRSDGKSGFTIASVSNINMKRFKMKKAGNNVTVDSDGTESDYETSSVSFPGSNHVDSCHLSRPDKMLLKEMTRRHHTVLSKNNAVSDLVLELFGKKTMEKPQMMRKIGLTSPVSRLIRKSKLVSDKNDANSGGIASVKSLSASARERLLSEVKGMDKKIRERTLLRLVQSYEDEHWTTRSSEDYKDRLLGSMRECLSKDWMKEEEASNLKTTVKDEKYASTRKVVSRNSAAKTSYQEKRSDREMIYIPETRTMVSFSTALSALANKKGKSSPRKVEQDNLVQLWSKQTLAAAIAKQLTGQRTIFDINKAFSVEKVQTFEKQKTAQTVSSKMGRHLDAVCNSTTAIDFSLDLSGFEINTFPEGVRKLHEEGKLKKLLKQAVGLRQNKAGVSAKVDCKYGDGKRVENEFRVSKEELFGYQTDNIDDLTDDDDESSDEEWSDCETPDEQHPHRHHSCDNKTKSKRTTSGTGRDGRHGHCDCCYCEMFGHAATDSTKSGRAQIRERLRMKLKRRTVQEQPETDTRSLKGKLTYAAANEKSKKSPAVIPDTPIEEILDYINEKDIAAAQTAANKAAKRARQKLRKQEEKERQDRERILKEEQKKATEAEFIKKKKEQQAAQQQVKKEHRGAQQEVKKEQQAVQQEVKKEKQSKSEAKKKKADRVRGRKKDGRDRKKGTEQQLSETQEVEVPKEPILGFEYWNDPKFKRLASTKEQVGIFKVGRARIQNKEESKRNEGVSKRPEFSLLENGKENASATKKIVKADSAIQKDENNVVKSETTFPVKCAAVFSKTEGHGSEGVVFDIQPTVKLSEDKESDVFSTVVTVSETSTVLSGVESGPQLPNVSWPITEPSSKMPMFPKTNLSDLSQMRPAGLNTNISQRPPFSVLPVPPSSQTNTLGFGTYQGGVSYYTHFGGQPQVYLINGLNQCVVSSPNQNTPVLPSAGSNFAKDTVLRPLRTATALEGRTCQIGINDKVYISSQYSIASPVNAPLTDINTIQSPSLGVMNVPLQSNLRSDNGAFRNASTNAATRRLTPPDSLSCSKLRSPDVVIPVSNIISDIPARDPLNFVSLEQGVVANKIQNSSQCLNKEFLVNPRNGIISSTGSVNTAQLNKIGTGKALPGSSQLTAAVRAKRNETRKTFLSSSSPLANYDSETQKLAAFAKEDEISHSQSPMIFEPGDPRIAVAIAEMKFDPHEAFKPRPDSELEFLDPLELEVEHFKRVLWEEEQLTRPRVPLRELRKIDPENEPNARLKR</sequence>
<protein>
    <submittedName>
        <fullName evidence="2">Uncharacterized protein</fullName>
    </submittedName>
</protein>
<proteinExistence type="predicted"/>
<accession>A0A1I8ECT9</accession>
<dbReference type="PANTHER" id="PTHR15109">
    <property type="entry name" value="AGAP004327-PA"/>
    <property type="match status" value="1"/>
</dbReference>